<dbReference type="PATRIC" id="fig|1432052.4.peg.3440"/>
<organism evidence="5 6">
    <name type="scientific">Eisenbergiella tayi</name>
    <dbReference type="NCBI Taxonomy" id="1432052"/>
    <lineage>
        <taxon>Bacteria</taxon>
        <taxon>Bacillati</taxon>
        <taxon>Bacillota</taxon>
        <taxon>Clostridia</taxon>
        <taxon>Lachnospirales</taxon>
        <taxon>Lachnospiraceae</taxon>
        <taxon>Eisenbergiella</taxon>
    </lineage>
</organism>
<sequence length="500" mass="56159">MLKVVKTENGLVRGIPAADPRVISFKGIPFAAPPTGDLRWRAPQPAADWDGVRDCLEFAPISMQSIPGLDETNIYTREWNVDPSIPMNEDCLYLNVWTPAVSTEDKLPVYVWYFGGGLQWGNPAEMEFDGERLARRGIVVVTVNYRLNVFGFLTHPQLWEENTEAPANFGNLDQQYGLFWTKRNIAAFGGDPDNITIGGQSAGGGSVLAQLNCQGNQGYIQKAIVESGIFYDPFQDRMRFTKEELLEQGKRFFAFLGVETLEEARALPAEFIRDKNNAFGAFWGTIPDGVYQTDTYWNNMKAGKLLDVPIMTGFTNNEFFTAPQAEDPDALKKEAEEKFGDRAQEYLDLVHAENGLEAAKENGLVSSVELGIRRMCSLLEKAGAKQPCYVYEFGPEIPGEDNPGAFHSSDLWFFFETLAKCWRPFTGKHYDLARQMCNYWAEFMKKGDPNGADADGTPMEKWEAFLEEKPAVMTFFDSPRAQVKPEDEVTAFLMDVTTRG</sequence>
<dbReference type="InterPro" id="IPR002018">
    <property type="entry name" value="CarbesteraseB"/>
</dbReference>
<reference evidence="5 6" key="1">
    <citation type="submission" date="2016-07" db="EMBL/GenBank/DDBJ databases">
        <title>Characterization of isolates of Eisenbergiella tayi derived from blood cultures, using whole genome sequencing.</title>
        <authorList>
            <person name="Burdz T."/>
            <person name="Wiebe D."/>
            <person name="Huynh C."/>
            <person name="Bernard K."/>
        </authorList>
    </citation>
    <scope>NUCLEOTIDE SEQUENCE [LARGE SCALE GENOMIC DNA]</scope>
    <source>
        <strain evidence="5 6">NML 110608</strain>
    </source>
</reference>
<dbReference type="ESTHER" id="9firm-f7kcr4">
    <property type="family name" value="Carb_B_Bacteria"/>
</dbReference>
<evidence type="ECO:0000256" key="3">
    <source>
        <dbReference type="RuleBase" id="RU361235"/>
    </source>
</evidence>
<proteinExistence type="inferred from homology"/>
<dbReference type="InterPro" id="IPR050309">
    <property type="entry name" value="Type-B_Carboxylest/Lipase"/>
</dbReference>
<dbReference type="Gene3D" id="3.40.50.1820">
    <property type="entry name" value="alpha/beta hydrolase"/>
    <property type="match status" value="1"/>
</dbReference>
<dbReference type="InterPro" id="IPR019819">
    <property type="entry name" value="Carboxylesterase_B_CS"/>
</dbReference>
<feature type="domain" description="Carboxylesterase type B" evidence="4">
    <location>
        <begin position="3"/>
        <end position="487"/>
    </location>
</feature>
<keyword evidence="2 3" id="KW-0378">Hydrolase</keyword>
<evidence type="ECO:0000256" key="1">
    <source>
        <dbReference type="ARBA" id="ARBA00005964"/>
    </source>
</evidence>
<evidence type="ECO:0000313" key="5">
    <source>
        <dbReference type="EMBL" id="ODM07197.1"/>
    </source>
</evidence>
<comment type="caution">
    <text evidence="5">The sequence shown here is derived from an EMBL/GenBank/DDBJ whole genome shotgun (WGS) entry which is preliminary data.</text>
</comment>
<dbReference type="PROSITE" id="PS00941">
    <property type="entry name" value="CARBOXYLESTERASE_B_2"/>
    <property type="match status" value="1"/>
</dbReference>
<dbReference type="PROSITE" id="PS00122">
    <property type="entry name" value="CARBOXYLESTERASE_B_1"/>
    <property type="match status" value="1"/>
</dbReference>
<gene>
    <name evidence="5" type="primary">pnbA_1</name>
    <name evidence="5" type="ORF">BEI61_03087</name>
</gene>
<dbReference type="InterPro" id="IPR019826">
    <property type="entry name" value="Carboxylesterase_B_AS"/>
</dbReference>
<dbReference type="EMBL" id="MCGH01000002">
    <property type="protein sequence ID" value="ODM07197.1"/>
    <property type="molecule type" value="Genomic_DNA"/>
</dbReference>
<evidence type="ECO:0000313" key="6">
    <source>
        <dbReference type="Proteomes" id="UP000094067"/>
    </source>
</evidence>
<dbReference type="Pfam" id="PF00135">
    <property type="entry name" value="COesterase"/>
    <property type="match status" value="1"/>
</dbReference>
<dbReference type="Proteomes" id="UP000094067">
    <property type="component" value="Unassembled WGS sequence"/>
</dbReference>
<dbReference type="AlphaFoldDB" id="A0A1E3AF19"/>
<dbReference type="SUPFAM" id="SSF53474">
    <property type="entry name" value="alpha/beta-Hydrolases"/>
    <property type="match status" value="1"/>
</dbReference>
<evidence type="ECO:0000259" key="4">
    <source>
        <dbReference type="Pfam" id="PF00135"/>
    </source>
</evidence>
<protein>
    <recommendedName>
        <fullName evidence="3">Carboxylic ester hydrolase</fullName>
        <ecNumber evidence="3">3.1.1.-</ecNumber>
    </recommendedName>
</protein>
<dbReference type="PANTHER" id="PTHR11559">
    <property type="entry name" value="CARBOXYLESTERASE"/>
    <property type="match status" value="1"/>
</dbReference>
<dbReference type="GO" id="GO:0016787">
    <property type="term" value="F:hydrolase activity"/>
    <property type="evidence" value="ECO:0007669"/>
    <property type="project" value="UniProtKB-KW"/>
</dbReference>
<evidence type="ECO:0000256" key="2">
    <source>
        <dbReference type="ARBA" id="ARBA00022801"/>
    </source>
</evidence>
<accession>A0A1E3AF19</accession>
<dbReference type="InterPro" id="IPR029058">
    <property type="entry name" value="AB_hydrolase_fold"/>
</dbReference>
<name>A0A1E3AF19_9FIRM</name>
<dbReference type="RefSeq" id="WP_069152897.1">
    <property type="nucleotide sequence ID" value="NZ_MCGH01000002.1"/>
</dbReference>
<dbReference type="EC" id="3.1.1.-" evidence="3"/>
<comment type="similarity">
    <text evidence="1 3">Belongs to the type-B carboxylesterase/lipase family.</text>
</comment>